<dbReference type="Pfam" id="PF20296">
    <property type="entry name" value="MTaX1"/>
    <property type="match status" value="1"/>
</dbReference>
<proteinExistence type="predicted"/>
<reference evidence="2 3" key="1">
    <citation type="submission" date="2016-09" db="EMBL/GenBank/DDBJ databases">
        <authorList>
            <person name="Capua I."/>
            <person name="De Benedictis P."/>
            <person name="Joannis T."/>
            <person name="Lombin L.H."/>
            <person name="Cattoli G."/>
        </authorList>
    </citation>
    <scope>NUCLEOTIDE SEQUENCE [LARGE SCALE GENOMIC DNA]</scope>
    <source>
        <strain evidence="2 3">NRS-1</strain>
    </source>
</reference>
<dbReference type="STRING" id="237258.SAMN04489756_12412"/>
<sequence length="352" mass="41574">MNEYKNIDKIKPEKLLELAREILDKSDDFVYKSGSQPFLMSFKNEDFYVYIKNISSAYFSDRDKTTRAQLPIKKEFEEIKKSAKTFIFLGYDGINDVYVCWNFNVAKSRLNVGKSVSFYSRSFFQSEVKEGEFVKRLLKNGDTPVFFKRTSLIDFFENIHSFFSTEFGTPEFEKIVYRKDSLEDEFLFYLENHRMLSDKSIKNYFGALKGRITNGINNFFLKDLNSIFFIDDILILNRIHHELFKKEEFKELNIIGKNMYSCAFDAYIDFLKFNSLKNIPKNSLLNESPTEYLSEGKLSKITDLDLLQKIEPYLKSNRILTAAQIVGEYYKNQYVKMELKDWIKLVNDCLPK</sequence>
<dbReference type="RefSeq" id="WP_069798801.1">
    <property type="nucleotide sequence ID" value="NZ_CP034157.1"/>
</dbReference>
<dbReference type="InterPro" id="IPR046894">
    <property type="entry name" value="MTaX1"/>
</dbReference>
<gene>
    <name evidence="2" type="ORF">BHF72_2455</name>
</gene>
<feature type="domain" description="Methylase-associated X1" evidence="1">
    <location>
        <begin position="46"/>
        <end position="156"/>
    </location>
</feature>
<organism evidence="2 3">
    <name type="scientific">Cloacibacterium normanense</name>
    <dbReference type="NCBI Taxonomy" id="237258"/>
    <lineage>
        <taxon>Bacteria</taxon>
        <taxon>Pseudomonadati</taxon>
        <taxon>Bacteroidota</taxon>
        <taxon>Flavobacteriia</taxon>
        <taxon>Flavobacteriales</taxon>
        <taxon>Weeksellaceae</taxon>
    </lineage>
</organism>
<keyword evidence="3" id="KW-1185">Reference proteome</keyword>
<dbReference type="KEGG" id="cnr:EB819_07745"/>
<dbReference type="AlphaFoldDB" id="A0A1E5UDV6"/>
<accession>A0A1E5UDV6</accession>
<evidence type="ECO:0000259" key="1">
    <source>
        <dbReference type="Pfam" id="PF20296"/>
    </source>
</evidence>
<protein>
    <recommendedName>
        <fullName evidence="1">Methylase-associated X1 domain-containing protein</fullName>
    </recommendedName>
</protein>
<dbReference type="OrthoDB" id="1445005at2"/>
<comment type="caution">
    <text evidence="2">The sequence shown here is derived from an EMBL/GenBank/DDBJ whole genome shotgun (WGS) entry which is preliminary data.</text>
</comment>
<name>A0A1E5UDV6_9FLAO</name>
<evidence type="ECO:0000313" key="3">
    <source>
        <dbReference type="Proteomes" id="UP000095601"/>
    </source>
</evidence>
<dbReference type="Proteomes" id="UP000095601">
    <property type="component" value="Unassembled WGS sequence"/>
</dbReference>
<evidence type="ECO:0000313" key="2">
    <source>
        <dbReference type="EMBL" id="OEL11101.1"/>
    </source>
</evidence>
<dbReference type="EMBL" id="MKGI01000060">
    <property type="protein sequence ID" value="OEL11101.1"/>
    <property type="molecule type" value="Genomic_DNA"/>
</dbReference>